<comment type="similarity">
    <text evidence="1">Belongs to the Fur family.</text>
</comment>
<dbReference type="PANTHER" id="PTHR33202">
    <property type="entry name" value="ZINC UPTAKE REGULATION PROTEIN"/>
    <property type="match status" value="1"/>
</dbReference>
<keyword evidence="1" id="KW-0238">DNA-binding</keyword>
<dbReference type="Proteomes" id="UP000055136">
    <property type="component" value="Chromosome"/>
</dbReference>
<dbReference type="STRING" id="1748243.Tel_00895"/>
<keyword evidence="1" id="KW-0408">Iron</keyword>
<dbReference type="GO" id="GO:0045892">
    <property type="term" value="P:negative regulation of DNA-templated transcription"/>
    <property type="evidence" value="ECO:0007669"/>
    <property type="project" value="TreeGrafter"/>
</dbReference>
<comment type="subunit">
    <text evidence="1">Homodimer.</text>
</comment>
<dbReference type="GO" id="GO:1900376">
    <property type="term" value="P:regulation of secondary metabolite biosynthetic process"/>
    <property type="evidence" value="ECO:0007669"/>
    <property type="project" value="TreeGrafter"/>
</dbReference>
<dbReference type="Pfam" id="PF01475">
    <property type="entry name" value="FUR"/>
    <property type="match status" value="1"/>
</dbReference>
<dbReference type="InterPro" id="IPR036388">
    <property type="entry name" value="WH-like_DNA-bd_sf"/>
</dbReference>
<accession>A0A0S2THQ6</accession>
<keyword evidence="3" id="KW-1185">Reference proteome</keyword>
<dbReference type="InterPro" id="IPR002481">
    <property type="entry name" value="FUR"/>
</dbReference>
<dbReference type="GO" id="GO:0003700">
    <property type="term" value="F:DNA-binding transcription factor activity"/>
    <property type="evidence" value="ECO:0007669"/>
    <property type="project" value="UniProtKB-UniRule"/>
</dbReference>
<evidence type="ECO:0000313" key="2">
    <source>
        <dbReference type="EMBL" id="ALP54683.1"/>
    </source>
</evidence>
<dbReference type="AlphaFoldDB" id="A0A0S2THQ6"/>
<keyword evidence="1" id="KW-0862">Zinc</keyword>
<dbReference type="GO" id="GO:0000976">
    <property type="term" value="F:transcription cis-regulatory region binding"/>
    <property type="evidence" value="ECO:0007669"/>
    <property type="project" value="TreeGrafter"/>
</dbReference>
<keyword evidence="1" id="KW-0805">Transcription regulation</keyword>
<reference evidence="2" key="1">
    <citation type="submission" date="2015-10" db="EMBL/GenBank/DDBJ databases">
        <title>Description of Candidatus Tenderia electrophaga gen. nov, sp. nov., an Uncultivated Electroautotroph from a Biocathode Enrichment.</title>
        <authorList>
            <person name="Eddie B.J."/>
            <person name="Malanoski A.P."/>
            <person name="Wang Z."/>
            <person name="Hall R.J."/>
            <person name="Oh S.D."/>
            <person name="Heiner C."/>
            <person name="Lin B."/>
            <person name="Strycharz-Glaven S.M."/>
        </authorList>
    </citation>
    <scope>NUCLEOTIDE SEQUENCE [LARGE SCALE GENOMIC DNA]</scope>
    <source>
        <strain evidence="2">NRL1</strain>
    </source>
</reference>
<keyword evidence="1" id="KW-0963">Cytoplasm</keyword>
<keyword evidence="1" id="KW-0804">Transcription</keyword>
<gene>
    <name evidence="1" type="primary">fur</name>
    <name evidence="2" type="ORF">Tel_00895</name>
</gene>
<dbReference type="GO" id="GO:0005737">
    <property type="term" value="C:cytoplasm"/>
    <property type="evidence" value="ECO:0007669"/>
    <property type="project" value="UniProtKB-SubCell"/>
</dbReference>
<dbReference type="GO" id="GO:0008270">
    <property type="term" value="F:zinc ion binding"/>
    <property type="evidence" value="ECO:0007669"/>
    <property type="project" value="TreeGrafter"/>
</dbReference>
<keyword evidence="1" id="KW-0678">Repressor</keyword>
<comment type="subcellular location">
    <subcellularLocation>
        <location evidence="1">Cytoplasm</location>
    </subcellularLocation>
</comment>
<dbReference type="PANTHER" id="PTHR33202:SF7">
    <property type="entry name" value="FERRIC UPTAKE REGULATION PROTEIN"/>
    <property type="match status" value="1"/>
</dbReference>
<proteinExistence type="inferred from homology"/>
<name>A0A0S2THQ6_9GAMM</name>
<dbReference type="EMBL" id="CP013099">
    <property type="protein sequence ID" value="ALP54683.1"/>
    <property type="molecule type" value="Genomic_DNA"/>
</dbReference>
<evidence type="ECO:0000256" key="1">
    <source>
        <dbReference type="RuleBase" id="RU364037"/>
    </source>
</evidence>
<dbReference type="CDD" id="cd07153">
    <property type="entry name" value="Fur_like"/>
    <property type="match status" value="1"/>
</dbReference>
<dbReference type="Gene3D" id="1.10.10.10">
    <property type="entry name" value="Winged helix-like DNA-binding domain superfamily/Winged helix DNA-binding domain"/>
    <property type="match status" value="1"/>
</dbReference>
<protein>
    <recommendedName>
        <fullName evidence="1">Ferric uptake regulation protein</fullName>
    </recommendedName>
</protein>
<organism evidence="2 3">
    <name type="scientific">Candidatus Tenderia electrophaga</name>
    <dbReference type="NCBI Taxonomy" id="1748243"/>
    <lineage>
        <taxon>Bacteria</taxon>
        <taxon>Pseudomonadati</taxon>
        <taxon>Pseudomonadota</taxon>
        <taxon>Gammaproteobacteria</taxon>
        <taxon>Candidatus Tenderiales</taxon>
        <taxon>Candidatus Tenderiaceae</taxon>
        <taxon>Candidatus Tenderia</taxon>
    </lineage>
</organism>
<dbReference type="KEGG" id="tee:Tel_00895"/>
<keyword evidence="1" id="KW-0479">Metal-binding</keyword>
<dbReference type="SUPFAM" id="SSF46785">
    <property type="entry name" value="Winged helix' DNA-binding domain"/>
    <property type="match status" value="1"/>
</dbReference>
<dbReference type="InterPro" id="IPR036390">
    <property type="entry name" value="WH_DNA-bd_sf"/>
</dbReference>
<evidence type="ECO:0000313" key="3">
    <source>
        <dbReference type="Proteomes" id="UP000055136"/>
    </source>
</evidence>
<sequence>MDKYPRSRAEVIDLMRHKGVNPTQQRVEIAQVLFAEPQHVSADQVLVMVNKKRSIVSKATVYNTLGLFAKKGLVREVIVDPSRVFYDPTTTPHHHFYNVDTGELMDMAPDSLSLGELPPLPSGTEAEGVDVVIRVRNSAVSC</sequence>